<feature type="binding site" evidence="11">
    <location>
        <position position="806"/>
    </location>
    <ligand>
        <name>Mn(2+)</name>
        <dbReference type="ChEBI" id="CHEBI:29035"/>
    </ligand>
</feature>
<name>A0A3E4U5Z8_9FIRM</name>
<comment type="cofactor">
    <cofactor evidence="13">
        <name>NAD(+)</name>
        <dbReference type="ChEBI" id="CHEBI:57540"/>
    </cofactor>
    <text evidence="13">Binds 1 NAD(+) per subunit.</text>
</comment>
<evidence type="ECO:0000256" key="5">
    <source>
        <dbReference type="ARBA" id="ARBA00023027"/>
    </source>
</evidence>
<dbReference type="InterPro" id="IPR007737">
    <property type="entry name" value="Mga_HTH"/>
</dbReference>
<dbReference type="Proteomes" id="UP000261257">
    <property type="component" value="Unassembled WGS sequence"/>
</dbReference>
<dbReference type="Gene3D" id="1.10.1790.10">
    <property type="entry name" value="PRD domain"/>
    <property type="match status" value="1"/>
</dbReference>
<dbReference type="SUPFAM" id="SSF51735">
    <property type="entry name" value="NAD(P)-binding Rossmann-fold domains"/>
    <property type="match status" value="1"/>
</dbReference>
<organism evidence="16 17">
    <name type="scientific">Hungatella hathewayi</name>
    <dbReference type="NCBI Taxonomy" id="154046"/>
    <lineage>
        <taxon>Bacteria</taxon>
        <taxon>Bacillati</taxon>
        <taxon>Bacillota</taxon>
        <taxon>Clostridia</taxon>
        <taxon>Lachnospirales</taxon>
        <taxon>Lachnospiraceae</taxon>
        <taxon>Hungatella</taxon>
    </lineage>
</organism>
<dbReference type="AlphaFoldDB" id="A0A3E4U5Z8"/>
<evidence type="ECO:0000256" key="1">
    <source>
        <dbReference type="ARBA" id="ARBA00010141"/>
    </source>
</evidence>
<evidence type="ECO:0000256" key="2">
    <source>
        <dbReference type="ARBA" id="ARBA00011881"/>
    </source>
</evidence>
<accession>A0A3E4U5Z8</accession>
<dbReference type="InterPro" id="IPR015955">
    <property type="entry name" value="Lactate_DH/Glyco_Ohase_4_C"/>
</dbReference>
<dbReference type="Pfam" id="PF11975">
    <property type="entry name" value="Glyco_hydro_4C"/>
    <property type="match status" value="1"/>
</dbReference>
<dbReference type="PROSITE" id="PS01324">
    <property type="entry name" value="GLYCOSYL_HYDROL_F4"/>
    <property type="match status" value="1"/>
</dbReference>
<keyword evidence="7 11" id="KW-0464">Manganese</keyword>
<dbReference type="Pfam" id="PF00359">
    <property type="entry name" value="PTS_EIIA_2"/>
    <property type="match status" value="1"/>
</dbReference>
<dbReference type="InterPro" id="IPR019802">
    <property type="entry name" value="GlycHydrolase_4_CS"/>
</dbReference>
<dbReference type="Gene3D" id="3.40.50.720">
    <property type="entry name" value="NAD(P)-binding Rossmann-like Domain"/>
    <property type="match status" value="1"/>
</dbReference>
<reference evidence="16 17" key="1">
    <citation type="submission" date="2018-08" db="EMBL/GenBank/DDBJ databases">
        <title>A genome reference for cultivated species of the human gut microbiota.</title>
        <authorList>
            <person name="Zou Y."/>
            <person name="Xue W."/>
            <person name="Luo G."/>
        </authorList>
    </citation>
    <scope>NUCLEOTIDE SEQUENCE [LARGE SCALE GENOMIC DNA]</scope>
    <source>
        <strain evidence="16 17">TF05-11AC</strain>
    </source>
</reference>
<dbReference type="PRINTS" id="PR00732">
    <property type="entry name" value="GLHYDRLASE4"/>
</dbReference>
<dbReference type="GO" id="GO:0016616">
    <property type="term" value="F:oxidoreductase activity, acting on the CH-OH group of donors, NAD or NADP as acceptor"/>
    <property type="evidence" value="ECO:0007669"/>
    <property type="project" value="InterPro"/>
</dbReference>
<evidence type="ECO:0000256" key="3">
    <source>
        <dbReference type="ARBA" id="ARBA00022723"/>
    </source>
</evidence>
<evidence type="ECO:0000256" key="12">
    <source>
        <dbReference type="PIRSR" id="PIRSR601088-4"/>
    </source>
</evidence>
<feature type="domain" description="PRD" evidence="15">
    <location>
        <begin position="300"/>
        <end position="407"/>
    </location>
</feature>
<dbReference type="PROSITE" id="PS51094">
    <property type="entry name" value="PTS_EIIA_TYPE_2"/>
    <property type="match status" value="1"/>
</dbReference>
<evidence type="ECO:0000256" key="6">
    <source>
        <dbReference type="ARBA" id="ARBA00023159"/>
    </source>
</evidence>
<evidence type="ECO:0000259" key="14">
    <source>
        <dbReference type="PROSITE" id="PS51094"/>
    </source>
</evidence>
<dbReference type="InterPro" id="IPR001088">
    <property type="entry name" value="Glyco_hydro_4"/>
</dbReference>
<evidence type="ECO:0000256" key="7">
    <source>
        <dbReference type="ARBA" id="ARBA00023211"/>
    </source>
</evidence>
<feature type="binding site" evidence="10">
    <location>
        <position position="699"/>
    </location>
    <ligand>
        <name>substrate</name>
    </ligand>
</feature>
<evidence type="ECO:0000256" key="9">
    <source>
        <dbReference type="PIRSR" id="PIRSR601088-1"/>
    </source>
</evidence>
<keyword evidence="3 11" id="KW-0479">Metal-binding</keyword>
<keyword evidence="11" id="KW-0533">Nickel</keyword>
<feature type="active site" description="Proton donor" evidence="9">
    <location>
        <position position="776"/>
    </location>
</feature>
<dbReference type="GO" id="GO:0004553">
    <property type="term" value="F:hydrolase activity, hydrolyzing O-glycosyl compounds"/>
    <property type="evidence" value="ECO:0007669"/>
    <property type="project" value="InterPro"/>
</dbReference>
<feature type="binding site" evidence="10">
    <location>
        <position position="753"/>
    </location>
    <ligand>
        <name>substrate</name>
    </ligand>
</feature>
<keyword evidence="11" id="KW-0170">Cobalt</keyword>
<feature type="binding site" evidence="11">
    <location>
        <position position="775"/>
    </location>
    <ligand>
        <name>Mn(2+)</name>
        <dbReference type="ChEBI" id="CHEBI:29035"/>
    </ligand>
</feature>
<dbReference type="Pfam" id="PF05043">
    <property type="entry name" value="Mga"/>
    <property type="match status" value="1"/>
</dbReference>
<dbReference type="InterPro" id="IPR036291">
    <property type="entry name" value="NAD(P)-bd_dom_sf"/>
</dbReference>
<dbReference type="InterPro" id="IPR002178">
    <property type="entry name" value="PTS_EIIA_type-2_dom"/>
</dbReference>
<evidence type="ECO:0000313" key="17">
    <source>
        <dbReference type="Proteomes" id="UP000261257"/>
    </source>
</evidence>
<evidence type="ECO:0000313" key="16">
    <source>
        <dbReference type="EMBL" id="RGM03228.1"/>
    </source>
</evidence>
<dbReference type="InterPro" id="IPR016152">
    <property type="entry name" value="PTrfase/Anion_transptr"/>
</dbReference>
<dbReference type="GO" id="GO:0006355">
    <property type="term" value="P:regulation of DNA-templated transcription"/>
    <property type="evidence" value="ECO:0007669"/>
    <property type="project" value="InterPro"/>
</dbReference>
<keyword evidence="8 13" id="KW-0326">Glycosidase</keyword>
<dbReference type="InterPro" id="IPR036634">
    <property type="entry name" value="PRD_sf"/>
</dbReference>
<dbReference type="InterPro" id="IPR011608">
    <property type="entry name" value="PRD"/>
</dbReference>
<evidence type="ECO:0000256" key="11">
    <source>
        <dbReference type="PIRSR" id="PIRSR601088-3"/>
    </source>
</evidence>
<dbReference type="InterPro" id="IPR022616">
    <property type="entry name" value="Glyco_hydro_4_C"/>
</dbReference>
<feature type="domain" description="PTS EIIA type-2" evidence="14">
    <location>
        <begin position="523"/>
        <end position="665"/>
    </location>
</feature>
<dbReference type="SUPFAM" id="SSF63520">
    <property type="entry name" value="PTS-regulatory domain, PRD"/>
    <property type="match status" value="1"/>
</dbReference>
<gene>
    <name evidence="16" type="ORF">DXC39_15950</name>
</gene>
<feature type="binding site" evidence="10">
    <location>
        <position position="892"/>
    </location>
    <ligand>
        <name>substrate</name>
    </ligand>
</feature>
<sequence>MTVTKRQIEIIEYIMNNVSGITGDKLAKYFGVSSRTIRNDILQINSALKGDPLLCQTEGRLLSPSIKASKRIGYYITQGDMEYFRAVLSGGSDRNHVIAPHNRGYAILGHALEEGSCNLYDLEEELFLSQTALREEVLKLRRMLEDKMDLCILVLEGNQARVVDNEEKIRLSIFNIIKYEVQTHTDWGSDYLELLFRGQFDRGEYELFVKAVKDYFGGHEILVSDASLYMVVGAIYATVMRKRQGHELFGVKADEFPVEVLTNLLYHLKAQKLDLTESDEALLKIFLYSIRLVQSQGDTRASALSGVILNEFCQEVLAKYSFDLHQSDELFNNMALHLEYLIRRIDTGYRIDNPILQDIKTQYPYAYEIAILLVPIMFKYKSIPIRDEEIAYMALYVAYFLEKVNRRLKTVVISAPRQSVNAVICNWLNDHFQNQIELVKVLPKHQLEYPSPYGDEGAVTASAVDLIISTEGQRVKTDIPVFRINGIPNQQDFSALNGFIRRMRVSRRFTTIVNKYFNTQCIKIFAKDAGSADWAGKAPFEIVIETLSRKFKEQDKIETVEEYVDDVLSREVNYPTVIGESVMIPHPLMTFAKETAVAAAILKPPVTICKKAVKVIFLLAIEGRPNDDVSILFEFFKQVAMNENLVNTLYEAKDETDFLNRLISISTSIEFVATTDPETAYTDVDFCLAHIRVGQLPMREKDEKIPLKYGVVGQETCGPGGIAYGMRSIPGVLENIEYMEKYSPNCWMLNYSNPAAIVAEACRRFKPDARVINICDMPIGMENNIAKILGFNDRKEMTVRYFGLNHFGWWTSIKDNDGNEYIDKLLAHQLEYGNTLPDEGNNGDYTDNSWYETAKKVKDLTAIDPTMAPNSYFQYYLFGDDMVAHTNPEYTRANQVMDGREKRVFGECARIAEAGTAEGTSLEIGIHASFIVDLATALAFNTHERMLLIVRNNGAIENFDKDAMVEIPCIVGKDGYEPITIGTIPTFQKGLMEQQVAVEKLTVDAYEQGSYHKLWQALTLSKTVPSANVAKKILDDYIEVNKEYWPELK</sequence>
<evidence type="ECO:0000256" key="8">
    <source>
        <dbReference type="ARBA" id="ARBA00023295"/>
    </source>
</evidence>
<comment type="caution">
    <text evidence="16">The sequence shown here is derived from an EMBL/GenBank/DDBJ whole genome shotgun (WGS) entry which is preliminary data.</text>
</comment>
<comment type="subunit">
    <text evidence="2">Homotetramer.</text>
</comment>
<dbReference type="Pfam" id="PF02056">
    <property type="entry name" value="Glyco_hydro_4"/>
    <property type="match status" value="1"/>
</dbReference>
<dbReference type="InterPro" id="IPR036388">
    <property type="entry name" value="WH-like_DNA-bd_sf"/>
</dbReference>
<evidence type="ECO:0000259" key="15">
    <source>
        <dbReference type="PROSITE" id="PS51372"/>
    </source>
</evidence>
<dbReference type="InterPro" id="IPR013196">
    <property type="entry name" value="HTH_11"/>
</dbReference>
<dbReference type="PANTHER" id="PTHR32092">
    <property type="entry name" value="6-PHOSPHO-BETA-GLUCOSIDASE-RELATED"/>
    <property type="match status" value="1"/>
</dbReference>
<dbReference type="SUPFAM" id="SSF56327">
    <property type="entry name" value="LDH C-terminal domain-like"/>
    <property type="match status" value="1"/>
</dbReference>
<dbReference type="GO" id="GO:0005975">
    <property type="term" value="P:carbohydrate metabolic process"/>
    <property type="evidence" value="ECO:0007669"/>
    <property type="project" value="InterPro"/>
</dbReference>
<evidence type="ECO:0000256" key="4">
    <source>
        <dbReference type="ARBA" id="ARBA00022801"/>
    </source>
</evidence>
<dbReference type="Pfam" id="PF00874">
    <property type="entry name" value="PRD"/>
    <property type="match status" value="1"/>
</dbReference>
<protein>
    <submittedName>
        <fullName evidence="16">PRD domain-containing protein</fullName>
    </submittedName>
</protein>
<dbReference type="PROSITE" id="PS51372">
    <property type="entry name" value="PRD_2"/>
    <property type="match status" value="1"/>
</dbReference>
<feature type="active site" description="Proton acceptor" evidence="9">
    <location>
        <position position="872"/>
    </location>
</feature>
<keyword evidence="6" id="KW-0010">Activator</keyword>
<evidence type="ECO:0000256" key="13">
    <source>
        <dbReference type="RuleBase" id="RU361152"/>
    </source>
</evidence>
<dbReference type="Gene3D" id="3.90.110.10">
    <property type="entry name" value="Lactate dehydrogenase/glycoside hydrolase, family 4, C-terminal"/>
    <property type="match status" value="1"/>
</dbReference>
<dbReference type="GO" id="GO:0046872">
    <property type="term" value="F:metal ion binding"/>
    <property type="evidence" value="ECO:0007669"/>
    <property type="project" value="UniProtKB-KW"/>
</dbReference>
<dbReference type="SUPFAM" id="SSF55804">
    <property type="entry name" value="Phoshotransferase/anion transport protein"/>
    <property type="match status" value="1"/>
</dbReference>
<dbReference type="EMBL" id="QSSQ01000015">
    <property type="protein sequence ID" value="RGM03228.1"/>
    <property type="molecule type" value="Genomic_DNA"/>
</dbReference>
<evidence type="ECO:0000256" key="10">
    <source>
        <dbReference type="PIRSR" id="PIRSR601088-2"/>
    </source>
</evidence>
<keyword evidence="5 13" id="KW-0520">NAD</keyword>
<dbReference type="PANTHER" id="PTHR32092:SF14">
    <property type="entry name" value="MALTOSE-6'-PHOSPHATE GLUCOSIDASE"/>
    <property type="match status" value="1"/>
</dbReference>
<keyword evidence="4 13" id="KW-0378">Hydrolase</keyword>
<proteinExistence type="inferred from homology"/>
<dbReference type="Gene3D" id="1.10.10.10">
    <property type="entry name" value="Winged helix-like DNA-binding domain superfamily/Winged helix DNA-binding domain"/>
    <property type="match status" value="1"/>
</dbReference>
<dbReference type="Pfam" id="PF08279">
    <property type="entry name" value="HTH_11"/>
    <property type="match status" value="1"/>
</dbReference>
<keyword evidence="11" id="KW-0408">Iron</keyword>
<comment type="similarity">
    <text evidence="1 13">Belongs to the glycosyl hydrolase 4 family.</text>
</comment>
<feature type="site" description="Increases basicity of active site Tyr" evidence="12">
    <location>
        <position position="715"/>
    </location>
</feature>